<accession>A0ACC3CTT5</accession>
<proteinExistence type="predicted"/>
<organism evidence="1 2">
    <name type="scientific">Coniosporium uncinatum</name>
    <dbReference type="NCBI Taxonomy" id="93489"/>
    <lineage>
        <taxon>Eukaryota</taxon>
        <taxon>Fungi</taxon>
        <taxon>Dikarya</taxon>
        <taxon>Ascomycota</taxon>
        <taxon>Pezizomycotina</taxon>
        <taxon>Dothideomycetes</taxon>
        <taxon>Dothideomycetes incertae sedis</taxon>
        <taxon>Coniosporium</taxon>
    </lineage>
</organism>
<protein>
    <submittedName>
        <fullName evidence="1">Uncharacterized protein</fullName>
    </submittedName>
</protein>
<dbReference type="Proteomes" id="UP001186974">
    <property type="component" value="Unassembled WGS sequence"/>
</dbReference>
<sequence length="256" mass="28656">MAQNQQQGQQTLVNTFPTPPPFYKYFTSKNLARVAQVKDQESHATTGEGTQTSLTAKILDLPPELRYLIPPEPPVDGVYRNFGQTCNINAPLPSLSDLPNPVEQLYPSPPSSPSTSASWTFDRALYLKKISRSILLNFLELIGILATNPDEYEAKTDNLNTLFTNAHQLINEYRPHQARESLILMMEESIEGKRKEVEEVRLMKGKVEKLMGDLGNKRVENGSAINGVSEESIVGKRRQERQAAAWDALEEELGSD</sequence>
<gene>
    <name evidence="1" type="ORF">LTS18_000686</name>
</gene>
<dbReference type="EMBL" id="JAWDJW010011642">
    <property type="protein sequence ID" value="KAK3044660.1"/>
    <property type="molecule type" value="Genomic_DNA"/>
</dbReference>
<reference evidence="1" key="1">
    <citation type="submission" date="2024-09" db="EMBL/GenBank/DDBJ databases">
        <title>Black Yeasts Isolated from many extreme environments.</title>
        <authorList>
            <person name="Coleine C."/>
            <person name="Stajich J.E."/>
            <person name="Selbmann L."/>
        </authorList>
    </citation>
    <scope>NUCLEOTIDE SEQUENCE</scope>
    <source>
        <strain evidence="1">CCFEE 5737</strain>
    </source>
</reference>
<evidence type="ECO:0000313" key="1">
    <source>
        <dbReference type="EMBL" id="KAK3044660.1"/>
    </source>
</evidence>
<name>A0ACC3CTT5_9PEZI</name>
<keyword evidence="2" id="KW-1185">Reference proteome</keyword>
<evidence type="ECO:0000313" key="2">
    <source>
        <dbReference type="Proteomes" id="UP001186974"/>
    </source>
</evidence>
<comment type="caution">
    <text evidence="1">The sequence shown here is derived from an EMBL/GenBank/DDBJ whole genome shotgun (WGS) entry which is preliminary data.</text>
</comment>